<keyword evidence="12" id="KW-1185">Reference proteome</keyword>
<comment type="activity regulation">
    <text evidence="10">Na(+) is not transported, but it plays an essential structural role and its presence is essential for fluoride channel function.</text>
</comment>
<evidence type="ECO:0000256" key="9">
    <source>
        <dbReference type="ARBA" id="ARBA00049940"/>
    </source>
</evidence>
<feature type="transmembrane region" description="Helical" evidence="10">
    <location>
        <begin position="43"/>
        <end position="61"/>
    </location>
</feature>
<evidence type="ECO:0000256" key="4">
    <source>
        <dbReference type="ARBA" id="ARBA00022989"/>
    </source>
</evidence>
<dbReference type="PANTHER" id="PTHR28259">
    <property type="entry name" value="FLUORIDE EXPORT PROTEIN 1-RELATED"/>
    <property type="match status" value="1"/>
</dbReference>
<feature type="binding site" evidence="10">
    <location>
        <position position="78"/>
    </location>
    <ligand>
        <name>Na(+)</name>
        <dbReference type="ChEBI" id="CHEBI:29101"/>
        <note>structural</note>
    </ligand>
</feature>
<evidence type="ECO:0000256" key="7">
    <source>
        <dbReference type="ARBA" id="ARBA00035120"/>
    </source>
</evidence>
<dbReference type="HAMAP" id="MF_00454">
    <property type="entry name" value="FluC"/>
    <property type="match status" value="1"/>
</dbReference>
<protein>
    <recommendedName>
        <fullName evidence="10">Fluoride-specific ion channel FluC</fullName>
    </recommendedName>
</protein>
<organism evidence="11 12">
    <name type="scientific">Zhihengliuella salsuginis</name>
    <dbReference type="NCBI Taxonomy" id="578222"/>
    <lineage>
        <taxon>Bacteria</taxon>
        <taxon>Bacillati</taxon>
        <taxon>Actinomycetota</taxon>
        <taxon>Actinomycetes</taxon>
        <taxon>Micrococcales</taxon>
        <taxon>Micrococcaceae</taxon>
        <taxon>Zhihengliuella</taxon>
    </lineage>
</organism>
<evidence type="ECO:0000256" key="5">
    <source>
        <dbReference type="ARBA" id="ARBA00023136"/>
    </source>
</evidence>
<feature type="transmembrane region" description="Helical" evidence="10">
    <location>
        <begin position="68"/>
        <end position="86"/>
    </location>
</feature>
<keyword evidence="10" id="KW-0406">Ion transport</keyword>
<keyword evidence="2 10" id="KW-1003">Cell membrane</keyword>
<comment type="catalytic activity">
    <reaction evidence="8">
        <text>fluoride(in) = fluoride(out)</text>
        <dbReference type="Rhea" id="RHEA:76159"/>
        <dbReference type="ChEBI" id="CHEBI:17051"/>
    </reaction>
    <physiologicalReaction direction="left-to-right" evidence="8">
        <dbReference type="Rhea" id="RHEA:76160"/>
    </physiologicalReaction>
</comment>
<evidence type="ECO:0000256" key="6">
    <source>
        <dbReference type="ARBA" id="ARBA00023303"/>
    </source>
</evidence>
<keyword evidence="10" id="KW-0813">Transport</keyword>
<evidence type="ECO:0000256" key="8">
    <source>
        <dbReference type="ARBA" id="ARBA00035585"/>
    </source>
</evidence>
<dbReference type="Proteomes" id="UP000642819">
    <property type="component" value="Unassembled WGS sequence"/>
</dbReference>
<evidence type="ECO:0000313" key="11">
    <source>
        <dbReference type="EMBL" id="GHD08763.1"/>
    </source>
</evidence>
<proteinExistence type="inferred from homology"/>
<evidence type="ECO:0000256" key="10">
    <source>
        <dbReference type="HAMAP-Rule" id="MF_00454"/>
    </source>
</evidence>
<feature type="transmembrane region" description="Helical" evidence="10">
    <location>
        <begin position="106"/>
        <end position="127"/>
    </location>
</feature>
<evidence type="ECO:0000256" key="1">
    <source>
        <dbReference type="ARBA" id="ARBA00004651"/>
    </source>
</evidence>
<gene>
    <name evidence="10" type="primary">fluC</name>
    <name evidence="10" type="synonym">crcB</name>
    <name evidence="11" type="ORF">GCM10008096_20750</name>
</gene>
<keyword evidence="10" id="KW-0915">Sodium</keyword>
<dbReference type="InterPro" id="IPR003691">
    <property type="entry name" value="FluC"/>
</dbReference>
<keyword evidence="5 10" id="KW-0472">Membrane</keyword>
<comment type="similarity">
    <text evidence="7 10">Belongs to the fluoride channel Fluc/FEX (TC 1.A.43) family.</text>
</comment>
<evidence type="ECO:0000313" key="12">
    <source>
        <dbReference type="Proteomes" id="UP000642819"/>
    </source>
</evidence>
<accession>A0ABQ3GKJ2</accession>
<comment type="function">
    <text evidence="9 10">Fluoride-specific ion channel. Important for reducing fluoride concentration in the cell, thus reducing its toxicity.</text>
</comment>
<keyword evidence="4 10" id="KW-1133">Transmembrane helix</keyword>
<dbReference type="EMBL" id="BMXK01000008">
    <property type="protein sequence ID" value="GHD08763.1"/>
    <property type="molecule type" value="Genomic_DNA"/>
</dbReference>
<reference evidence="12" key="1">
    <citation type="journal article" date="2019" name="Int. J. Syst. Evol. Microbiol.">
        <title>The Global Catalogue of Microorganisms (GCM) 10K type strain sequencing project: providing services to taxonomists for standard genome sequencing and annotation.</title>
        <authorList>
            <consortium name="The Broad Institute Genomics Platform"/>
            <consortium name="The Broad Institute Genome Sequencing Center for Infectious Disease"/>
            <person name="Wu L."/>
            <person name="Ma J."/>
        </authorList>
    </citation>
    <scope>NUCLEOTIDE SEQUENCE [LARGE SCALE GENOMIC DNA]</scope>
    <source>
        <strain evidence="12">KCTC 19466</strain>
    </source>
</reference>
<sequence>MMSGLLLALAVAAAGSAGAVTRVWLDLLLQRRGPDGVPLGTLGANAAGSLILGAVLAASLASGLDHEVQTILTVGLCGGLSTYSSFGVATMKEWLAGRYALAGLNAIANLALGYAAAAAGWLAYAALTG</sequence>
<dbReference type="Pfam" id="PF02537">
    <property type="entry name" value="CRCB"/>
    <property type="match status" value="1"/>
</dbReference>
<comment type="subcellular location">
    <subcellularLocation>
        <location evidence="1 10">Cell membrane</location>
        <topology evidence="1 10">Multi-pass membrane protein</topology>
    </subcellularLocation>
</comment>
<feature type="binding site" evidence="10">
    <location>
        <position position="81"/>
    </location>
    <ligand>
        <name>Na(+)</name>
        <dbReference type="ChEBI" id="CHEBI:29101"/>
        <note>structural</note>
    </ligand>
</feature>
<comment type="caution">
    <text evidence="11">The sequence shown here is derived from an EMBL/GenBank/DDBJ whole genome shotgun (WGS) entry which is preliminary data.</text>
</comment>
<name>A0ABQ3GKJ2_9MICC</name>
<keyword evidence="10" id="KW-0479">Metal-binding</keyword>
<keyword evidence="6 10" id="KW-0407">Ion channel</keyword>
<evidence type="ECO:0000256" key="2">
    <source>
        <dbReference type="ARBA" id="ARBA00022475"/>
    </source>
</evidence>
<evidence type="ECO:0000256" key="3">
    <source>
        <dbReference type="ARBA" id="ARBA00022692"/>
    </source>
</evidence>
<keyword evidence="3 10" id="KW-0812">Transmembrane</keyword>
<dbReference type="PANTHER" id="PTHR28259:SF1">
    <property type="entry name" value="FLUORIDE EXPORT PROTEIN 1-RELATED"/>
    <property type="match status" value="1"/>
</dbReference>